<dbReference type="PROSITE" id="PS50928">
    <property type="entry name" value="ABC_TM1"/>
    <property type="match status" value="1"/>
</dbReference>
<name>A0A3E5GPQ3_9FIRM</name>
<feature type="transmembrane region" description="Helical" evidence="8">
    <location>
        <begin position="105"/>
        <end position="126"/>
    </location>
</feature>
<evidence type="ECO:0000256" key="8">
    <source>
        <dbReference type="RuleBase" id="RU363032"/>
    </source>
</evidence>
<dbReference type="PRINTS" id="PR00909">
    <property type="entry name" value="SPERMDNBNDNG"/>
</dbReference>
<keyword evidence="4" id="KW-1003">Cell membrane</keyword>
<dbReference type="GO" id="GO:0042597">
    <property type="term" value="C:periplasmic space"/>
    <property type="evidence" value="ECO:0007669"/>
    <property type="project" value="InterPro"/>
</dbReference>
<dbReference type="Proteomes" id="UP000261055">
    <property type="component" value="Unassembled WGS sequence"/>
</dbReference>
<dbReference type="SUPFAM" id="SSF53850">
    <property type="entry name" value="Periplasmic binding protein-like II"/>
    <property type="match status" value="1"/>
</dbReference>
<dbReference type="PANTHER" id="PTHR43848">
    <property type="entry name" value="PUTRESCINE TRANSPORT SYSTEM PERMEASE PROTEIN POTI"/>
    <property type="match status" value="1"/>
</dbReference>
<feature type="transmembrane region" description="Helical" evidence="8">
    <location>
        <begin position="229"/>
        <end position="248"/>
    </location>
</feature>
<comment type="subcellular location">
    <subcellularLocation>
        <location evidence="1 8">Cell membrane</location>
        <topology evidence="1 8">Multi-pass membrane protein</topology>
    </subcellularLocation>
</comment>
<dbReference type="GO" id="GO:0055085">
    <property type="term" value="P:transmembrane transport"/>
    <property type="evidence" value="ECO:0007669"/>
    <property type="project" value="InterPro"/>
</dbReference>
<accession>A0A3E5GPQ3</accession>
<dbReference type="Gene3D" id="3.40.190.10">
    <property type="entry name" value="Periplasmic binding protein-like II"/>
    <property type="match status" value="2"/>
</dbReference>
<evidence type="ECO:0000256" key="4">
    <source>
        <dbReference type="ARBA" id="ARBA00022475"/>
    </source>
</evidence>
<evidence type="ECO:0000256" key="1">
    <source>
        <dbReference type="ARBA" id="ARBA00004651"/>
    </source>
</evidence>
<keyword evidence="3 8" id="KW-0813">Transport</keyword>
<sequence length="632" mass="71585">MIKNFFKRFYLVLICVILYAPIITLMVLSFNSSKSRSKWGGFTTKWYVELFKNNSIMNALYTTLIIALLSALIATILGTAAAIGIQAMRKKMRTVVTGVTNIPMLNADIVTGISLMLLFIACRFSLGFKTILIAHITFNIPYVILSVLPKLRQTNVSTYEAALDLGASPLYAFFKVVFPDILPGVSSGFLLAFTMSLDDFIITHFTKGPGVDTLSTKIYSEVRKGINPSMYALSTLMFLVVMILLLLINMKPDEKATGAKNAKISKVASQHPKLRKFRKVMMSRVVPVCMVVLILAGGIFYGIRSKSSSDKQVIVYNWGEYIDPETLDMFEEETGINVVYEEYETNEIMYPKIQSGAIAYDVVCPSDYMIQRMIENDLLAELNFDNIPNIKNIGSTYMEHSKEFDPENKYSVPHLWGTVGILYNKTMVDDPVDSWGILWNEKYKDSILMQDSVRDAFGITLKYLGYSLNSTDLDELTEAKNKLIEQKPLVQAYVVDQARDKMIGNEAALAVIYSGEAITCQLENPDLEYVIPKEGSNMWIDSWVIPKNAKNKENAEAFINFMCRPDIAKMNFDYITYSIPNEEGRKLLDPEYRNNPIVFPDDKALENCETFKFLGDENDAIYNELWRQVKSK</sequence>
<evidence type="ECO:0000256" key="7">
    <source>
        <dbReference type="ARBA" id="ARBA00023136"/>
    </source>
</evidence>
<feature type="transmembrane region" description="Helical" evidence="8">
    <location>
        <begin position="132"/>
        <end position="151"/>
    </location>
</feature>
<dbReference type="GO" id="GO:0005886">
    <property type="term" value="C:plasma membrane"/>
    <property type="evidence" value="ECO:0007669"/>
    <property type="project" value="UniProtKB-SubCell"/>
</dbReference>
<dbReference type="Pfam" id="PF00528">
    <property type="entry name" value="BPD_transp_1"/>
    <property type="match status" value="1"/>
</dbReference>
<evidence type="ECO:0000313" key="11">
    <source>
        <dbReference type="EMBL" id="RHB43098.1"/>
    </source>
</evidence>
<evidence type="ECO:0000259" key="9">
    <source>
        <dbReference type="PROSITE" id="PS50928"/>
    </source>
</evidence>
<evidence type="ECO:0000256" key="6">
    <source>
        <dbReference type="ARBA" id="ARBA00022989"/>
    </source>
</evidence>
<dbReference type="GO" id="GO:0015846">
    <property type="term" value="P:polyamine transport"/>
    <property type="evidence" value="ECO:0007669"/>
    <property type="project" value="InterPro"/>
</dbReference>
<keyword evidence="6 8" id="KW-1133">Transmembrane helix</keyword>
<dbReference type="InterPro" id="IPR000515">
    <property type="entry name" value="MetI-like"/>
</dbReference>
<dbReference type="GO" id="GO:0019808">
    <property type="term" value="F:polyamine binding"/>
    <property type="evidence" value="ECO:0007669"/>
    <property type="project" value="InterPro"/>
</dbReference>
<dbReference type="Gene3D" id="1.10.3720.10">
    <property type="entry name" value="MetI-like"/>
    <property type="match status" value="1"/>
</dbReference>
<gene>
    <name evidence="11" type="ORF">DW885_03545</name>
    <name evidence="10" type="ORF">DXB12_13580</name>
</gene>
<evidence type="ECO:0000256" key="2">
    <source>
        <dbReference type="ARBA" id="ARBA00007069"/>
    </source>
</evidence>
<comment type="similarity">
    <text evidence="2">Belongs to the binding-protein-dependent transport system permease family. CysTW subfamily.</text>
</comment>
<comment type="caution">
    <text evidence="10">The sequence shown here is derived from an EMBL/GenBank/DDBJ whole genome shotgun (WGS) entry which is preliminary data.</text>
</comment>
<dbReference type="CDD" id="cd13663">
    <property type="entry name" value="PBP2_PotD_PotF_like_2"/>
    <property type="match status" value="1"/>
</dbReference>
<dbReference type="AlphaFoldDB" id="A0A3E5GPQ3"/>
<keyword evidence="5 8" id="KW-0812">Transmembrane</keyword>
<feature type="transmembrane region" description="Helical" evidence="8">
    <location>
        <begin position="59"/>
        <end position="85"/>
    </location>
</feature>
<evidence type="ECO:0000313" key="10">
    <source>
        <dbReference type="EMBL" id="RGO47846.1"/>
    </source>
</evidence>
<dbReference type="EMBL" id="QSVQ01000019">
    <property type="protein sequence ID" value="RGO47846.1"/>
    <property type="molecule type" value="Genomic_DNA"/>
</dbReference>
<evidence type="ECO:0000313" key="12">
    <source>
        <dbReference type="Proteomes" id="UP000261055"/>
    </source>
</evidence>
<dbReference type="EMBL" id="QSGQ01000001">
    <property type="protein sequence ID" value="RHB43098.1"/>
    <property type="molecule type" value="Genomic_DNA"/>
</dbReference>
<keyword evidence="7 8" id="KW-0472">Membrane</keyword>
<dbReference type="SUPFAM" id="SSF161098">
    <property type="entry name" value="MetI-like"/>
    <property type="match status" value="1"/>
</dbReference>
<feature type="domain" description="ABC transmembrane type-1" evidence="9">
    <location>
        <begin position="60"/>
        <end position="248"/>
    </location>
</feature>
<feature type="transmembrane region" description="Helical" evidence="8">
    <location>
        <begin position="172"/>
        <end position="193"/>
    </location>
</feature>
<dbReference type="CDD" id="cd06261">
    <property type="entry name" value="TM_PBP2"/>
    <property type="match status" value="1"/>
</dbReference>
<dbReference type="RefSeq" id="WP_117614051.1">
    <property type="nucleotide sequence ID" value="NZ_QSGQ01000001.1"/>
</dbReference>
<dbReference type="Proteomes" id="UP000284883">
    <property type="component" value="Unassembled WGS sequence"/>
</dbReference>
<dbReference type="InterPro" id="IPR035906">
    <property type="entry name" value="MetI-like_sf"/>
</dbReference>
<dbReference type="InterPro" id="IPR051789">
    <property type="entry name" value="Bact_Polyamine_Transport"/>
</dbReference>
<dbReference type="InterPro" id="IPR001188">
    <property type="entry name" value="Sperm_putr-bd"/>
</dbReference>
<keyword evidence="12" id="KW-1185">Reference proteome</keyword>
<feature type="transmembrane region" description="Helical" evidence="8">
    <location>
        <begin position="285"/>
        <end position="303"/>
    </location>
</feature>
<feature type="transmembrane region" description="Helical" evidence="8">
    <location>
        <begin position="9"/>
        <end position="30"/>
    </location>
</feature>
<organism evidence="10 12">
    <name type="scientific">Dorea formicigenerans</name>
    <dbReference type="NCBI Taxonomy" id="39486"/>
    <lineage>
        <taxon>Bacteria</taxon>
        <taxon>Bacillati</taxon>
        <taxon>Bacillota</taxon>
        <taxon>Clostridia</taxon>
        <taxon>Lachnospirales</taxon>
        <taxon>Lachnospiraceae</taxon>
        <taxon>Dorea</taxon>
    </lineage>
</organism>
<dbReference type="InterPro" id="IPR006059">
    <property type="entry name" value="SBP"/>
</dbReference>
<proteinExistence type="inferred from homology"/>
<evidence type="ECO:0000256" key="5">
    <source>
        <dbReference type="ARBA" id="ARBA00022692"/>
    </source>
</evidence>
<dbReference type="Pfam" id="PF13416">
    <property type="entry name" value="SBP_bac_8"/>
    <property type="match status" value="1"/>
</dbReference>
<evidence type="ECO:0000313" key="13">
    <source>
        <dbReference type="Proteomes" id="UP000284883"/>
    </source>
</evidence>
<dbReference type="PANTHER" id="PTHR43848:SF2">
    <property type="entry name" value="PUTRESCINE TRANSPORT SYSTEM PERMEASE PROTEIN POTI"/>
    <property type="match status" value="1"/>
</dbReference>
<reference evidence="12 13" key="1">
    <citation type="submission" date="2018-08" db="EMBL/GenBank/DDBJ databases">
        <title>A genome reference for cultivated species of the human gut microbiota.</title>
        <authorList>
            <person name="Zou Y."/>
            <person name="Xue W."/>
            <person name="Luo G."/>
        </authorList>
    </citation>
    <scope>NUCLEOTIDE SEQUENCE [LARGE SCALE GENOMIC DNA]</scope>
    <source>
        <strain evidence="11 13">AM40-15AC</strain>
        <strain evidence="10 12">OM02-12</strain>
    </source>
</reference>
<evidence type="ECO:0000256" key="3">
    <source>
        <dbReference type="ARBA" id="ARBA00022448"/>
    </source>
</evidence>
<protein>
    <submittedName>
        <fullName evidence="10">Extracellular solute-binding protein</fullName>
    </submittedName>
</protein>